<evidence type="ECO:0000256" key="3">
    <source>
        <dbReference type="ARBA" id="ARBA00023157"/>
    </source>
</evidence>
<dbReference type="PANTHER" id="PTHR11219:SF69">
    <property type="entry name" value="TENEURIN-A"/>
    <property type="match status" value="1"/>
</dbReference>
<evidence type="ECO:0000313" key="5">
    <source>
        <dbReference type="Proteomes" id="UP000095280"/>
    </source>
</evidence>
<sequence>GCPQSCNNRGNCRRQQPSDSSSLAASDWHCVCLGINQWRGDACQHSIEKDCSDGVDNDGGNGLVDCFDPDCCHQTDCATAATCKGGAIAKQVLLSESPLPAVSSFEKRVKFLVGKESVQLGYSPGSIDPKQISVLMGRLFLPDGSQLIGSRQEARSKSIGRTQLVPARWEFHTLRPRGSGLIALSFRRSYAPNRSLQAEVLLSGVPVGAFLNLGNIVLTPADAGHHNDDFLCAIVNWFRVYSEKRTVNSGCSPMLRLPLPTVQQSGATAPPELPDSKELLPVKLLSDSLPTGLAEVLCQLQQPQNLPVSVGFRFSSCSRIDLADSSDAACPGRADPVSTLASGASTKCTPTTTKLRPWIMERLPVGSGAASLSTSRAAQFGPRRHRNWSRDLRRPCRSSRLDSVAKQSRFASDVAPFRTGNSSGFGRSLPGQRPVQPIGPGSSLPEQSWSERNSAPAAEPGASDQVDSADGIIAKSSDELTPNGVLYYVDTYSIMRVSTGHQCPRDNRRWQRRRSGWTRTLAHAGAGPRRRQICQNRCRFRWPVDLRRKSSGQQSALHRRSERVPSVLRVGPSRARRGRPPHCPAANSNTDAAVNQRLRSPRSIEFTAQGELLLPQADGLWVMRSDGRLQAFPVAELPSLASSRLSLRHLCRPSGSVYRVSSRDASEIFTFSHEGKHLGTEDAVTGTVKYRFEHSTYDTSLGAPVLKIRMGNNATFELRNEYHTMRAFDRQAQGGGGRYSFEYERPWRGVTSATFPSGGRWLFRYTDVWPDKPRLSIQQDELTSC</sequence>
<feature type="compositionally biased region" description="Polar residues" evidence="4">
    <location>
        <begin position="444"/>
        <end position="453"/>
    </location>
</feature>
<proteinExistence type="predicted"/>
<organism evidence="5 6">
    <name type="scientific">Macrostomum lignano</name>
    <dbReference type="NCBI Taxonomy" id="282301"/>
    <lineage>
        <taxon>Eukaryota</taxon>
        <taxon>Metazoa</taxon>
        <taxon>Spiralia</taxon>
        <taxon>Lophotrochozoa</taxon>
        <taxon>Platyhelminthes</taxon>
        <taxon>Rhabditophora</taxon>
        <taxon>Macrostomorpha</taxon>
        <taxon>Macrostomida</taxon>
        <taxon>Macrostomidae</taxon>
        <taxon>Macrostomum</taxon>
    </lineage>
</organism>
<evidence type="ECO:0000256" key="1">
    <source>
        <dbReference type="ARBA" id="ARBA00022536"/>
    </source>
</evidence>
<name>A0A1I8FGI5_9PLAT</name>
<keyword evidence="1" id="KW-0245">EGF-like domain</keyword>
<protein>
    <submittedName>
        <fullName evidence="6">EGF-like domain-containing protein</fullName>
    </submittedName>
</protein>
<dbReference type="AlphaFoldDB" id="A0A1I8FGI5"/>
<dbReference type="InterPro" id="IPR051216">
    <property type="entry name" value="Teneurin"/>
</dbReference>
<evidence type="ECO:0000256" key="4">
    <source>
        <dbReference type="SAM" id="MobiDB-lite"/>
    </source>
</evidence>
<keyword evidence="3" id="KW-1015">Disulfide bond</keyword>
<evidence type="ECO:0000256" key="2">
    <source>
        <dbReference type="ARBA" id="ARBA00022737"/>
    </source>
</evidence>
<accession>A0A1I8FGI5</accession>
<dbReference type="WBParaSite" id="maker-unitig_33884-snap-gene-0.2-mRNA-1">
    <property type="protein sequence ID" value="maker-unitig_33884-snap-gene-0.2-mRNA-1"/>
    <property type="gene ID" value="maker-unitig_33884-snap-gene-0.2"/>
</dbReference>
<evidence type="ECO:0000313" key="6">
    <source>
        <dbReference type="WBParaSite" id="maker-unitig_33884-snap-gene-0.2-mRNA-1"/>
    </source>
</evidence>
<feature type="region of interest" description="Disordered" evidence="4">
    <location>
        <begin position="370"/>
        <end position="466"/>
    </location>
</feature>
<keyword evidence="5" id="KW-1185">Reference proteome</keyword>
<dbReference type="PANTHER" id="PTHR11219">
    <property type="entry name" value="TENEURIN AND N-ACETYLGLUCOSAMINE-1-PHOSPHODIESTER ALPHA-N-ACETYLGLUCOSAMINIDASE"/>
    <property type="match status" value="1"/>
</dbReference>
<keyword evidence="2" id="KW-0677">Repeat</keyword>
<dbReference type="Proteomes" id="UP000095280">
    <property type="component" value="Unplaced"/>
</dbReference>
<reference evidence="6" key="1">
    <citation type="submission" date="2016-11" db="UniProtKB">
        <authorList>
            <consortium name="WormBaseParasite"/>
        </authorList>
    </citation>
    <scope>IDENTIFICATION</scope>
</reference>
<feature type="region of interest" description="Disordered" evidence="4">
    <location>
        <begin position="1"/>
        <end position="21"/>
    </location>
</feature>